<dbReference type="Pfam" id="PF09350">
    <property type="entry name" value="DJC28_CD"/>
    <property type="match status" value="1"/>
</dbReference>
<dbReference type="EMBL" id="DSJL01000009">
    <property type="protein sequence ID" value="HEF64834.1"/>
    <property type="molecule type" value="Genomic_DNA"/>
</dbReference>
<reference evidence="2" key="1">
    <citation type="journal article" date="2020" name="mSystems">
        <title>Genome- and Community-Level Interaction Insights into Carbon Utilization and Element Cycling Functions of Hydrothermarchaeota in Hydrothermal Sediment.</title>
        <authorList>
            <person name="Zhou Z."/>
            <person name="Liu Y."/>
            <person name="Xu W."/>
            <person name="Pan J."/>
            <person name="Luo Z.H."/>
            <person name="Li M."/>
        </authorList>
    </citation>
    <scope>NUCLEOTIDE SEQUENCE [LARGE SCALE GENOMIC DNA]</scope>
    <source>
        <strain evidence="2">SpSt-222</strain>
    </source>
</reference>
<feature type="domain" description="DnaJ homologue subfamily C member 28 conserved" evidence="1">
    <location>
        <begin position="43"/>
        <end position="108"/>
    </location>
</feature>
<organism evidence="2">
    <name type="scientific">Thermomicrobium roseum</name>
    <dbReference type="NCBI Taxonomy" id="500"/>
    <lineage>
        <taxon>Bacteria</taxon>
        <taxon>Pseudomonadati</taxon>
        <taxon>Thermomicrobiota</taxon>
        <taxon>Thermomicrobia</taxon>
        <taxon>Thermomicrobiales</taxon>
        <taxon>Thermomicrobiaceae</taxon>
        <taxon>Thermomicrobium</taxon>
    </lineage>
</organism>
<dbReference type="PANTHER" id="PTHR39158:SF1">
    <property type="entry name" value="DNAJ HOMOLOG SUBFAMILY C MEMBER 28"/>
    <property type="match status" value="1"/>
</dbReference>
<protein>
    <submittedName>
        <fullName evidence="2">DUF1992 domain-containing protein</fullName>
    </submittedName>
</protein>
<dbReference type="PANTHER" id="PTHR39158">
    <property type="entry name" value="OS08G0560600 PROTEIN"/>
    <property type="match status" value="1"/>
</dbReference>
<dbReference type="AlphaFoldDB" id="A0A7C1FTT7"/>
<gene>
    <name evidence="2" type="ORF">ENP47_04445</name>
</gene>
<proteinExistence type="predicted"/>
<sequence>MGISLPATTPWPPVYRAAPRTLPQLYCDTNDTRSSRVFWLDRLVEERIRTAQEQGAFRNLPGEGRPLPDDHEPSTEAWAAHRLLKKHGLLPDWLQLRKEIYSERQLVRQAWDEYWRAVDELDPADPAHAAILRRLAWRYRELARALNRKIDQHNLRCPSMAHELVRFPEDMIEREWRRRGVTPPE</sequence>
<name>A0A7C1FTT7_THERO</name>
<comment type="caution">
    <text evidence="2">The sequence shown here is derived from an EMBL/GenBank/DDBJ whole genome shotgun (WGS) entry which is preliminary data.</text>
</comment>
<dbReference type="InterPro" id="IPR018961">
    <property type="entry name" value="DnaJ_homolog_subfam-C_membr-28"/>
</dbReference>
<evidence type="ECO:0000313" key="2">
    <source>
        <dbReference type="EMBL" id="HEF64834.1"/>
    </source>
</evidence>
<accession>A0A7C1FTT7</accession>
<evidence type="ECO:0000259" key="1">
    <source>
        <dbReference type="Pfam" id="PF09350"/>
    </source>
</evidence>
<dbReference type="InterPro" id="IPR052573">
    <property type="entry name" value="DnaJ_C_subfamily_28"/>
</dbReference>